<evidence type="ECO:0000259" key="4">
    <source>
        <dbReference type="PROSITE" id="PS50830"/>
    </source>
</evidence>
<keyword evidence="6" id="KW-1185">Reference proteome</keyword>
<dbReference type="PANTHER" id="PTHR12302:SF3">
    <property type="entry name" value="SERINE_THREONINE-PROTEIN KINASE 31"/>
    <property type="match status" value="1"/>
</dbReference>
<dbReference type="EMBL" id="CP042582">
    <property type="protein sequence ID" value="QEX24918.1"/>
    <property type="molecule type" value="Genomic_DNA"/>
</dbReference>
<evidence type="ECO:0000256" key="2">
    <source>
        <dbReference type="ARBA" id="ARBA00022759"/>
    </source>
</evidence>
<dbReference type="GO" id="GO:0004519">
    <property type="term" value="F:endonuclease activity"/>
    <property type="evidence" value="ECO:0007669"/>
    <property type="project" value="UniProtKB-KW"/>
</dbReference>
<keyword evidence="1" id="KW-0540">Nuclease</keyword>
<dbReference type="PANTHER" id="PTHR12302">
    <property type="entry name" value="EBNA2 BINDING PROTEIN P100"/>
    <property type="match status" value="1"/>
</dbReference>
<gene>
    <name evidence="5" type="ORF">FRZ61_48600</name>
</gene>
<dbReference type="Proteomes" id="UP000325797">
    <property type="component" value="Chromosome"/>
</dbReference>
<organism evidence="5 6">
    <name type="scientific">Hypericibacter adhaerens</name>
    <dbReference type="NCBI Taxonomy" id="2602016"/>
    <lineage>
        <taxon>Bacteria</taxon>
        <taxon>Pseudomonadati</taxon>
        <taxon>Pseudomonadota</taxon>
        <taxon>Alphaproteobacteria</taxon>
        <taxon>Rhodospirillales</taxon>
        <taxon>Dongiaceae</taxon>
        <taxon>Hypericibacter</taxon>
    </lineage>
</organism>
<keyword evidence="3" id="KW-0378">Hydrolase</keyword>
<dbReference type="KEGG" id="hadh:FRZ61_48600"/>
<reference evidence="5 6" key="1">
    <citation type="submission" date="2019-08" db="EMBL/GenBank/DDBJ databases">
        <title>Hyperibacter terrae gen. nov., sp. nov. and Hyperibacter viscosus sp. nov., two new members in the family Rhodospirillaceae isolated from the rhizosphere of Hypericum perforatum.</title>
        <authorList>
            <person name="Noviana Z."/>
        </authorList>
    </citation>
    <scope>NUCLEOTIDE SEQUENCE [LARGE SCALE GENOMIC DNA]</scope>
    <source>
        <strain evidence="5 6">R5959</strain>
    </source>
</reference>
<proteinExistence type="predicted"/>
<evidence type="ECO:0000256" key="1">
    <source>
        <dbReference type="ARBA" id="ARBA00022722"/>
    </source>
</evidence>
<name>A0A5J6N4Q8_9PROT</name>
<protein>
    <submittedName>
        <fullName evidence="5">Nuclease</fullName>
    </submittedName>
</protein>
<dbReference type="InterPro" id="IPR035437">
    <property type="entry name" value="SNase_OB-fold_sf"/>
</dbReference>
<dbReference type="SMART" id="SM00318">
    <property type="entry name" value="SNc"/>
    <property type="match status" value="1"/>
</dbReference>
<evidence type="ECO:0000313" key="6">
    <source>
        <dbReference type="Proteomes" id="UP000325797"/>
    </source>
</evidence>
<dbReference type="PROSITE" id="PS50830">
    <property type="entry name" value="TNASE_3"/>
    <property type="match status" value="1"/>
</dbReference>
<dbReference type="RefSeq" id="WP_151120196.1">
    <property type="nucleotide sequence ID" value="NZ_DASZSC010000120.1"/>
</dbReference>
<dbReference type="AlphaFoldDB" id="A0A5J6N4Q8"/>
<keyword evidence="2" id="KW-0255">Endonuclease</keyword>
<dbReference type="SUPFAM" id="SSF50199">
    <property type="entry name" value="Staphylococcal nuclease"/>
    <property type="match status" value="1"/>
</dbReference>
<dbReference type="Gene3D" id="2.40.50.90">
    <property type="match status" value="1"/>
</dbReference>
<dbReference type="InterPro" id="IPR016071">
    <property type="entry name" value="Staphylococal_nuclease_OB-fold"/>
</dbReference>
<evidence type="ECO:0000256" key="3">
    <source>
        <dbReference type="ARBA" id="ARBA00022801"/>
    </source>
</evidence>
<evidence type="ECO:0000313" key="5">
    <source>
        <dbReference type="EMBL" id="QEX24918.1"/>
    </source>
</evidence>
<accession>A0A5J6N4Q8</accession>
<dbReference type="OrthoDB" id="7618306at2"/>
<feature type="domain" description="TNase-like" evidence="4">
    <location>
        <begin position="64"/>
        <end position="195"/>
    </location>
</feature>
<dbReference type="Pfam" id="PF00565">
    <property type="entry name" value="SNase"/>
    <property type="match status" value="1"/>
</dbReference>
<sequence length="296" mass="32524">MQPVPRTFLKWFRRVNDPAAAPTISGQARLTAPFGAALVALIGWLVITPAWAEGPALPEAGLTALGQSPVVSVIDGDTLKLADGREVRLVGIQAPKLPLGRPNFPTWPLAEEAKAALERLAQGRTLKLFAGGTATDRYGRTLAQLEREDGLWIQAAMIRSGMARAYSFPDNRALATDLLGYEREARAAGRGIWSDPYYRVRKPTELGDATDSFQLVEGRVVSAAKPQSRLYLNFGTDWKTDFTVAIDAKALRLFKADGLDPLTWEGHRLRVRGWIKSFNGPLIDVTHPEQIEVLEE</sequence>
<dbReference type="GO" id="GO:0016787">
    <property type="term" value="F:hydrolase activity"/>
    <property type="evidence" value="ECO:0007669"/>
    <property type="project" value="UniProtKB-KW"/>
</dbReference>